<keyword evidence="1" id="KW-0812">Transmembrane</keyword>
<reference evidence="2" key="1">
    <citation type="journal article" date="2020" name="Stud. Mycol.">
        <title>101 Dothideomycetes genomes: a test case for predicting lifestyles and emergence of pathogens.</title>
        <authorList>
            <person name="Haridas S."/>
            <person name="Albert R."/>
            <person name="Binder M."/>
            <person name="Bloem J."/>
            <person name="Labutti K."/>
            <person name="Salamov A."/>
            <person name="Andreopoulos B."/>
            <person name="Baker S."/>
            <person name="Barry K."/>
            <person name="Bills G."/>
            <person name="Bluhm B."/>
            <person name="Cannon C."/>
            <person name="Castanera R."/>
            <person name="Culley D."/>
            <person name="Daum C."/>
            <person name="Ezra D."/>
            <person name="Gonzalez J."/>
            <person name="Henrissat B."/>
            <person name="Kuo A."/>
            <person name="Liang C."/>
            <person name="Lipzen A."/>
            <person name="Lutzoni F."/>
            <person name="Magnuson J."/>
            <person name="Mondo S."/>
            <person name="Nolan M."/>
            <person name="Ohm R."/>
            <person name="Pangilinan J."/>
            <person name="Park H.-J."/>
            <person name="Ramirez L."/>
            <person name="Alfaro M."/>
            <person name="Sun H."/>
            <person name="Tritt A."/>
            <person name="Yoshinaga Y."/>
            <person name="Zwiers L.-H."/>
            <person name="Turgeon B."/>
            <person name="Goodwin S."/>
            <person name="Spatafora J."/>
            <person name="Crous P."/>
            <person name="Grigoriev I."/>
        </authorList>
    </citation>
    <scope>NUCLEOTIDE SEQUENCE</scope>
    <source>
        <strain evidence="2">CBS 122367</strain>
    </source>
</reference>
<name>A0A6G1IQZ9_9PLEO</name>
<feature type="transmembrane region" description="Helical" evidence="1">
    <location>
        <begin position="7"/>
        <end position="26"/>
    </location>
</feature>
<evidence type="ECO:0000313" key="2">
    <source>
        <dbReference type="EMBL" id="KAF2680371.1"/>
    </source>
</evidence>
<dbReference type="Proteomes" id="UP000799291">
    <property type="component" value="Unassembled WGS sequence"/>
</dbReference>
<sequence length="91" mass="10390">MFALLRGLVLQICLSFGLVYCFWFLIPSRLELFPFFLFFAVRSPVPLNSKSYGYSVDRAPLLVNTVILALRSKSHFLGYLLVLGLPFLVRS</sequence>
<organism evidence="2 3">
    <name type="scientific">Lentithecium fluviatile CBS 122367</name>
    <dbReference type="NCBI Taxonomy" id="1168545"/>
    <lineage>
        <taxon>Eukaryota</taxon>
        <taxon>Fungi</taxon>
        <taxon>Dikarya</taxon>
        <taxon>Ascomycota</taxon>
        <taxon>Pezizomycotina</taxon>
        <taxon>Dothideomycetes</taxon>
        <taxon>Pleosporomycetidae</taxon>
        <taxon>Pleosporales</taxon>
        <taxon>Massarineae</taxon>
        <taxon>Lentitheciaceae</taxon>
        <taxon>Lentithecium</taxon>
    </lineage>
</organism>
<dbReference type="EMBL" id="MU005597">
    <property type="protein sequence ID" value="KAF2680371.1"/>
    <property type="molecule type" value="Genomic_DNA"/>
</dbReference>
<keyword evidence="1" id="KW-1133">Transmembrane helix</keyword>
<evidence type="ECO:0000313" key="3">
    <source>
        <dbReference type="Proteomes" id="UP000799291"/>
    </source>
</evidence>
<keyword evidence="3" id="KW-1185">Reference proteome</keyword>
<protein>
    <submittedName>
        <fullName evidence="2">Uncharacterized protein</fullName>
    </submittedName>
</protein>
<feature type="transmembrane region" description="Helical" evidence="1">
    <location>
        <begin position="61"/>
        <end position="89"/>
    </location>
</feature>
<evidence type="ECO:0000256" key="1">
    <source>
        <dbReference type="SAM" id="Phobius"/>
    </source>
</evidence>
<accession>A0A6G1IQZ9</accession>
<gene>
    <name evidence="2" type="ORF">K458DRAFT_94727</name>
</gene>
<proteinExistence type="predicted"/>
<dbReference type="AlphaFoldDB" id="A0A6G1IQZ9"/>
<keyword evidence="1" id="KW-0472">Membrane</keyword>